<protein>
    <submittedName>
        <fullName evidence="2">Uncharacterized protein</fullName>
    </submittedName>
</protein>
<accession>A0AC35FZY7</accession>
<organism evidence="1 2">
    <name type="scientific">Panagrolaimus sp. PS1159</name>
    <dbReference type="NCBI Taxonomy" id="55785"/>
    <lineage>
        <taxon>Eukaryota</taxon>
        <taxon>Metazoa</taxon>
        <taxon>Ecdysozoa</taxon>
        <taxon>Nematoda</taxon>
        <taxon>Chromadorea</taxon>
        <taxon>Rhabditida</taxon>
        <taxon>Tylenchina</taxon>
        <taxon>Panagrolaimomorpha</taxon>
        <taxon>Panagrolaimoidea</taxon>
        <taxon>Panagrolaimidae</taxon>
        <taxon>Panagrolaimus</taxon>
    </lineage>
</organism>
<sequence>MYVQAYNNIYHKSTQTAKSINLNDENGNEDLDAGTQTAEEISENKVVDIQQIDEEDDDEFGDFEEAAAAVVSATTSIQEPDDPFPETPTKNISFGFAKFEDSPKLTPQRSFEDATISTMPSLHDIINDDLVWDFDDPAATSMVQNSVDGIEYFEQFDNGCFSEDINLPKDYLNSLKLWSEICFVEDTAALKFQWNKSKLYEGMLAALNMNSTKAAPRENVPLPMLVPTSPSPLQLDLPESRFKPK</sequence>
<evidence type="ECO:0000313" key="1">
    <source>
        <dbReference type="Proteomes" id="UP000887580"/>
    </source>
</evidence>
<dbReference type="WBParaSite" id="PS1159_v2.g21902.t1">
    <property type="protein sequence ID" value="PS1159_v2.g21902.t1"/>
    <property type="gene ID" value="PS1159_v2.g21902"/>
</dbReference>
<evidence type="ECO:0000313" key="2">
    <source>
        <dbReference type="WBParaSite" id="PS1159_v2.g21902.t1"/>
    </source>
</evidence>
<dbReference type="Proteomes" id="UP000887580">
    <property type="component" value="Unplaced"/>
</dbReference>
<reference evidence="2" key="1">
    <citation type="submission" date="2022-11" db="UniProtKB">
        <authorList>
            <consortium name="WormBaseParasite"/>
        </authorList>
    </citation>
    <scope>IDENTIFICATION</scope>
</reference>
<name>A0AC35FZY7_9BILA</name>
<proteinExistence type="predicted"/>